<keyword evidence="1" id="KW-0808">Transferase</keyword>
<dbReference type="GO" id="GO:0008410">
    <property type="term" value="F:CoA-transferase activity"/>
    <property type="evidence" value="ECO:0007669"/>
    <property type="project" value="TreeGrafter"/>
</dbReference>
<name>A0A2S9J932_9SPHI</name>
<dbReference type="InterPro" id="IPR044855">
    <property type="entry name" value="CoA-Trfase_III_dom3_sf"/>
</dbReference>
<evidence type="ECO:0000313" key="3">
    <source>
        <dbReference type="Proteomes" id="UP000239711"/>
    </source>
</evidence>
<reference evidence="2 3" key="1">
    <citation type="submission" date="2018-02" db="EMBL/GenBank/DDBJ databases">
        <title>The draft genome of Sphingobacterium sp. 5JN-11.</title>
        <authorList>
            <person name="Liu L."/>
            <person name="Li L."/>
            <person name="Liang L."/>
            <person name="Zhang X."/>
            <person name="Wang T."/>
        </authorList>
    </citation>
    <scope>NUCLEOTIDE SEQUENCE [LARGE SCALE GENOMIC DNA]</scope>
    <source>
        <strain evidence="2 3">5JN-11</strain>
    </source>
</reference>
<dbReference type="PANTHER" id="PTHR48207">
    <property type="entry name" value="SUCCINATE--HYDROXYMETHYLGLUTARATE COA-TRANSFERASE"/>
    <property type="match status" value="1"/>
</dbReference>
<sequence length="383" mass="42225">MDKKPLEGLLVLEFSQFMAGPTAGLRLADLGARVVKIERPGMGEGGRQIAIKNIFVDDSSLVFHTINRNKESYAANLKDDSDLAAIKRLIKQADVITHNFRPGVMEKIGLDYESVKSLNSKIIYATVTGYGNEGPWAKKPGQDLLVQSLSGLAWLSGSDQDGPVPFGLAVVDMYCATHLTQGILAALLKRSRTKQSVLVEVSLLESVLDMQFEVLTTHFNDGRKLPKRSAVRGGAHAYLSAPYGVYKTSDGYLALAMGNVQKIAEIVGLPSERYRDASAWFSKRDQILQEFNDALLQKTTNEWTGILEAAGIWCGPVNDYHRFFQEEGFLRAGMTQEVALQDGTKLKTTRSVYYIDGAPLYADRPAPKVGQDNEKIVNDYLVD</sequence>
<dbReference type="InterPro" id="IPR050483">
    <property type="entry name" value="CoA-transferase_III_domain"/>
</dbReference>
<comment type="caution">
    <text evidence="2">The sequence shown here is derived from an EMBL/GenBank/DDBJ whole genome shotgun (WGS) entry which is preliminary data.</text>
</comment>
<accession>A0A2S9J932</accession>
<proteinExistence type="predicted"/>
<keyword evidence="3" id="KW-1185">Reference proteome</keyword>
<protein>
    <submittedName>
        <fullName evidence="2">Carnitine dehydratase</fullName>
    </submittedName>
</protein>
<dbReference type="SUPFAM" id="SSF89796">
    <property type="entry name" value="CoA-transferase family III (CaiB/BaiF)"/>
    <property type="match status" value="1"/>
</dbReference>
<dbReference type="Gene3D" id="3.30.1540.10">
    <property type="entry name" value="formyl-coa transferase, domain 3"/>
    <property type="match status" value="1"/>
</dbReference>
<evidence type="ECO:0000256" key="1">
    <source>
        <dbReference type="ARBA" id="ARBA00022679"/>
    </source>
</evidence>
<dbReference type="Gene3D" id="3.40.50.10540">
    <property type="entry name" value="Crotonobetainyl-coa:carnitine coa-transferase, domain 1"/>
    <property type="match status" value="1"/>
</dbReference>
<gene>
    <name evidence="2" type="ORF">C5745_01045</name>
</gene>
<dbReference type="InterPro" id="IPR003673">
    <property type="entry name" value="CoA-Trfase_fam_III"/>
</dbReference>
<organism evidence="2 3">
    <name type="scientific">Sphingobacterium haloxyli</name>
    <dbReference type="NCBI Taxonomy" id="2100533"/>
    <lineage>
        <taxon>Bacteria</taxon>
        <taxon>Pseudomonadati</taxon>
        <taxon>Bacteroidota</taxon>
        <taxon>Sphingobacteriia</taxon>
        <taxon>Sphingobacteriales</taxon>
        <taxon>Sphingobacteriaceae</taxon>
        <taxon>Sphingobacterium</taxon>
    </lineage>
</organism>
<evidence type="ECO:0000313" key="2">
    <source>
        <dbReference type="EMBL" id="PRD49247.1"/>
    </source>
</evidence>
<dbReference type="PANTHER" id="PTHR48207:SF4">
    <property type="entry name" value="BLL6097 PROTEIN"/>
    <property type="match status" value="1"/>
</dbReference>
<dbReference type="Proteomes" id="UP000239711">
    <property type="component" value="Unassembled WGS sequence"/>
</dbReference>
<dbReference type="OrthoDB" id="9797653at2"/>
<dbReference type="AlphaFoldDB" id="A0A2S9J932"/>
<dbReference type="EMBL" id="PVBQ01000001">
    <property type="protein sequence ID" value="PRD49247.1"/>
    <property type="molecule type" value="Genomic_DNA"/>
</dbReference>
<dbReference type="InterPro" id="IPR023606">
    <property type="entry name" value="CoA-Trfase_III_dom_1_sf"/>
</dbReference>
<dbReference type="RefSeq" id="WP_105715087.1">
    <property type="nucleotide sequence ID" value="NZ_PVBQ01000001.1"/>
</dbReference>
<dbReference type="Pfam" id="PF02515">
    <property type="entry name" value="CoA_transf_3"/>
    <property type="match status" value="1"/>
</dbReference>